<protein>
    <recommendedName>
        <fullName evidence="4">Succinate dehydrogenase</fullName>
    </recommendedName>
</protein>
<organism evidence="2 3">
    <name type="scientific">Lujinxingia litoralis</name>
    <dbReference type="NCBI Taxonomy" id="2211119"/>
    <lineage>
        <taxon>Bacteria</taxon>
        <taxon>Deltaproteobacteria</taxon>
        <taxon>Bradymonadales</taxon>
        <taxon>Lujinxingiaceae</taxon>
        <taxon>Lujinxingia</taxon>
    </lineage>
</organism>
<feature type="transmembrane region" description="Helical" evidence="1">
    <location>
        <begin position="35"/>
        <end position="60"/>
    </location>
</feature>
<dbReference type="InterPro" id="IPR034804">
    <property type="entry name" value="SQR/QFR_C/D"/>
</dbReference>
<feature type="transmembrane region" description="Helical" evidence="1">
    <location>
        <begin position="134"/>
        <end position="152"/>
    </location>
</feature>
<keyword evidence="1" id="KW-0812">Transmembrane</keyword>
<dbReference type="GO" id="GO:0016020">
    <property type="term" value="C:membrane"/>
    <property type="evidence" value="ECO:0007669"/>
    <property type="project" value="InterPro"/>
</dbReference>
<evidence type="ECO:0000256" key="1">
    <source>
        <dbReference type="SAM" id="Phobius"/>
    </source>
</evidence>
<feature type="transmembrane region" description="Helical" evidence="1">
    <location>
        <begin position="80"/>
        <end position="100"/>
    </location>
</feature>
<evidence type="ECO:0000313" key="2">
    <source>
        <dbReference type="EMBL" id="RAL20983.1"/>
    </source>
</evidence>
<keyword evidence="3" id="KW-1185">Reference proteome</keyword>
<reference evidence="2 3" key="1">
    <citation type="submission" date="2018-05" db="EMBL/GenBank/DDBJ databases">
        <title>Lujinxingia marina gen. nov. sp. nov., a new facultative anaerobic member of the class Deltaproteobacteria, and proposal of Lujinxingaceae fam. nov.</title>
        <authorList>
            <person name="Li C.-M."/>
        </authorList>
    </citation>
    <scope>NUCLEOTIDE SEQUENCE [LARGE SCALE GENOMIC DNA]</scope>
    <source>
        <strain evidence="2 3">B210</strain>
    </source>
</reference>
<dbReference type="AlphaFoldDB" id="A0A328C8L5"/>
<sequence>MWRRFCAAEVVGRTLGVVFMIPLKKALNSSIGRKFVMSISGIALVLFVIVHLLGNLTLYVPDGGEAFNIYASKFAALGPFLYVIELGLLGVIALHITWGVTTTLRNKGARANNYETGVVTKGGPSNLNPASRNMIITGVVLGIFLVVHLWHFRIQKMFTDATMTIDGKAYGDLYGLVATEFQNPLWVAFYVIAMLFLGFHLRHGFWSAFQSLGAMKPQWSKGIYALGLTIAVVLAAGFLGIPVFLYMFGG</sequence>
<evidence type="ECO:0000313" key="3">
    <source>
        <dbReference type="Proteomes" id="UP000249169"/>
    </source>
</evidence>
<dbReference type="EMBL" id="QHKO01000007">
    <property type="protein sequence ID" value="RAL20983.1"/>
    <property type="molecule type" value="Genomic_DNA"/>
</dbReference>
<feature type="transmembrane region" description="Helical" evidence="1">
    <location>
        <begin position="222"/>
        <end position="248"/>
    </location>
</feature>
<keyword evidence="1" id="KW-1133">Transmembrane helix</keyword>
<dbReference type="CDD" id="cd03498">
    <property type="entry name" value="SQR_TypeB_2_TM"/>
    <property type="match status" value="1"/>
</dbReference>
<proteinExistence type="predicted"/>
<dbReference type="Proteomes" id="UP000249169">
    <property type="component" value="Unassembled WGS sequence"/>
</dbReference>
<accession>A0A328C8L5</accession>
<dbReference type="Gene3D" id="1.20.1300.10">
    <property type="entry name" value="Fumarate reductase/succinate dehydrogenase, transmembrane subunit"/>
    <property type="match status" value="1"/>
</dbReference>
<dbReference type="NCBIfam" id="TIGR02046">
    <property type="entry name" value="sdhC_b558_fam"/>
    <property type="match status" value="1"/>
</dbReference>
<dbReference type="SUPFAM" id="SSF81343">
    <property type="entry name" value="Fumarate reductase respiratory complex transmembrane subunits"/>
    <property type="match status" value="1"/>
</dbReference>
<gene>
    <name evidence="2" type="ORF">DL240_15035</name>
</gene>
<feature type="transmembrane region" description="Helical" evidence="1">
    <location>
        <begin position="184"/>
        <end position="201"/>
    </location>
</feature>
<evidence type="ECO:0008006" key="4">
    <source>
        <dbReference type="Google" id="ProtNLM"/>
    </source>
</evidence>
<name>A0A328C8L5_9DELT</name>
<comment type="caution">
    <text evidence="2">The sequence shown here is derived from an EMBL/GenBank/DDBJ whole genome shotgun (WGS) entry which is preliminary data.</text>
</comment>
<dbReference type="InterPro" id="IPR011138">
    <property type="entry name" value="Cytochrome_b-558"/>
</dbReference>
<keyword evidence="1" id="KW-0472">Membrane</keyword>